<keyword evidence="1" id="KW-0762">Sugar transport</keyword>
<name>A0AC59HUW5_ENTFL</name>
<sequence length="167" mass="18810">MNRMSKIVLTRVDSRLIHGQVVTKWLQQSGANEILVVSDELEQDEFLQSIYLMAAPPGVSVVIKGIESAKEYWKSQEKEEKKVLFLVPDLTTLKAMVDQEIIKEEIQVGGLGGGPNRKNVLKNINLSEEDVAILTELLTKGIHVFFQAIPEENPLPIQKLIEKYQSL</sequence>
<proteinExistence type="predicted"/>
<evidence type="ECO:0000313" key="1">
    <source>
        <dbReference type="EMBL" id="BDQ63506.1"/>
    </source>
</evidence>
<gene>
    <name evidence="1" type="ORF">EfsSVR2332_35840</name>
</gene>
<organism evidence="1 2">
    <name type="scientific">Enterococcus faecalis</name>
    <name type="common">Streptococcus faecalis</name>
    <dbReference type="NCBI Taxonomy" id="1351"/>
    <lineage>
        <taxon>Bacteria</taxon>
        <taxon>Bacillati</taxon>
        <taxon>Bacillota</taxon>
        <taxon>Bacilli</taxon>
        <taxon>Lactobacillales</taxon>
        <taxon>Enterococcaceae</taxon>
        <taxon>Enterococcus</taxon>
    </lineage>
</organism>
<reference evidence="1" key="1">
    <citation type="submission" date="2022-08" db="EMBL/GenBank/DDBJ databases">
        <title>Molecular epidemiological analysis of five strains of VanD-type vancomycin-resistant Enterococcus faecalis.</title>
        <authorList>
            <person name="Mimura K."/>
            <person name="Hashimoto Y."/>
            <person name="Tomita H."/>
        </authorList>
    </citation>
    <scope>NUCLEOTIDE SEQUENCE</scope>
    <source>
        <strain evidence="1">SVR2332</strain>
    </source>
</reference>
<dbReference type="Proteomes" id="UP001317613">
    <property type="component" value="Chromosome"/>
</dbReference>
<keyword evidence="1" id="KW-0813">Transport</keyword>
<evidence type="ECO:0000313" key="2">
    <source>
        <dbReference type="Proteomes" id="UP001317613"/>
    </source>
</evidence>
<dbReference type="EMBL" id="AP026729">
    <property type="protein sequence ID" value="BDQ63506.1"/>
    <property type="molecule type" value="Genomic_DNA"/>
</dbReference>
<protein>
    <submittedName>
        <fullName evidence="1">PTS sugar transporter</fullName>
    </submittedName>
</protein>
<accession>A0AC59HUW5</accession>